<dbReference type="InParanoid" id="Q8TM12"/>
<evidence type="ECO:0000313" key="3">
    <source>
        <dbReference type="Proteomes" id="UP000002487"/>
    </source>
</evidence>
<dbReference type="EMBL" id="AE010299">
    <property type="protein sequence ID" value="AAM06237.1"/>
    <property type="molecule type" value="Genomic_DNA"/>
</dbReference>
<dbReference type="HOGENOM" id="CLU_2519714_0_0_2"/>
<keyword evidence="1" id="KW-0812">Transmembrane</keyword>
<reference evidence="2 3" key="1">
    <citation type="journal article" date="2002" name="Genome Res.">
        <title>The genome of Methanosarcina acetivorans reveals extensive metabolic and physiological diversity.</title>
        <authorList>
            <person name="Galagan J.E."/>
            <person name="Nusbaum C."/>
            <person name="Roy A."/>
            <person name="Endrizzi M.G."/>
            <person name="Macdonald P."/>
            <person name="FitzHugh W."/>
            <person name="Calvo S."/>
            <person name="Engels R."/>
            <person name="Smirnov S."/>
            <person name="Atnoor D."/>
            <person name="Brown A."/>
            <person name="Allen N."/>
            <person name="Naylor J."/>
            <person name="Stange-Thomann N."/>
            <person name="DeArellano K."/>
            <person name="Johnson R."/>
            <person name="Linton L."/>
            <person name="McEwan P."/>
            <person name="McKernan K."/>
            <person name="Talamas J."/>
            <person name="Tirrell A."/>
            <person name="Ye W."/>
            <person name="Zimmer A."/>
            <person name="Barber R.D."/>
            <person name="Cann I."/>
            <person name="Graham D.E."/>
            <person name="Grahame D.A."/>
            <person name="Guss A."/>
            <person name="Hedderich R."/>
            <person name="Ingram-Smith C."/>
            <person name="Kuettner C.H."/>
            <person name="Krzycki J.A."/>
            <person name="Leigh J.A."/>
            <person name="Li W."/>
            <person name="Liu J."/>
            <person name="Mukhopadhyay B."/>
            <person name="Reeve J.N."/>
            <person name="Smith K."/>
            <person name="Springer T.A."/>
            <person name="Umayam L.A."/>
            <person name="White O."/>
            <person name="White R.H."/>
            <person name="de Macario E.C."/>
            <person name="Ferry J.G."/>
            <person name="Jarrell K.F."/>
            <person name="Jing H."/>
            <person name="Macario A.J.L."/>
            <person name="Paulsen I."/>
            <person name="Pritchett M."/>
            <person name="Sowers K.R."/>
            <person name="Swanson R.V."/>
            <person name="Zinder S.H."/>
            <person name="Lander E."/>
            <person name="Metcalf W.W."/>
            <person name="Birren B."/>
        </authorList>
    </citation>
    <scope>NUCLEOTIDE SEQUENCE [LARGE SCALE GENOMIC DNA]</scope>
    <source>
        <strain evidence="3">ATCC 35395 / DSM 2834 / JCM 12185 / C2A</strain>
    </source>
</reference>
<dbReference type="AlphaFoldDB" id="Q8TM12"/>
<keyword evidence="1" id="KW-1133">Transmembrane helix</keyword>
<proteinExistence type="predicted"/>
<protein>
    <submittedName>
        <fullName evidence="2">Uncharacterized protein</fullName>
    </submittedName>
</protein>
<gene>
    <name evidence="2" type="ordered locus">MA_2858</name>
</gene>
<organism evidence="2 3">
    <name type="scientific">Methanosarcina acetivorans (strain ATCC 35395 / DSM 2834 / JCM 12185 / C2A)</name>
    <dbReference type="NCBI Taxonomy" id="188937"/>
    <lineage>
        <taxon>Archaea</taxon>
        <taxon>Methanobacteriati</taxon>
        <taxon>Methanobacteriota</taxon>
        <taxon>Stenosarchaea group</taxon>
        <taxon>Methanomicrobia</taxon>
        <taxon>Methanosarcinales</taxon>
        <taxon>Methanosarcinaceae</taxon>
        <taxon>Methanosarcina</taxon>
    </lineage>
</organism>
<accession>Q8TM12</accession>
<dbReference type="Proteomes" id="UP000002487">
    <property type="component" value="Chromosome"/>
</dbReference>
<dbReference type="EnsemblBacteria" id="AAM06237">
    <property type="protein sequence ID" value="AAM06237"/>
    <property type="gene ID" value="MA_2858"/>
</dbReference>
<feature type="transmembrane region" description="Helical" evidence="1">
    <location>
        <begin position="50"/>
        <end position="69"/>
    </location>
</feature>
<keyword evidence="3" id="KW-1185">Reference proteome</keyword>
<evidence type="ECO:0000256" key="1">
    <source>
        <dbReference type="SAM" id="Phobius"/>
    </source>
</evidence>
<sequence length="84" mass="9888">MKANNCTVLNENILKVFEFFAKFSSRFFFKLFYAVNNTLMKKLNKLWSEFIVPAAVSYGIIYFFFIFSFQTGECTLQAYTKTKS</sequence>
<evidence type="ECO:0000313" key="2">
    <source>
        <dbReference type="EMBL" id="AAM06237.1"/>
    </source>
</evidence>
<name>Q8TM12_METAC</name>
<dbReference type="KEGG" id="mac:MA_2858"/>
<keyword evidence="1" id="KW-0472">Membrane</keyword>